<proteinExistence type="predicted"/>
<dbReference type="NCBIfam" id="NF007788">
    <property type="entry name" value="PRK10481.1"/>
    <property type="match status" value="1"/>
</dbReference>
<accession>A0ABT9WXV9</accession>
<keyword evidence="2" id="KW-1185">Reference proteome</keyword>
<gene>
    <name evidence="1" type="ORF">J2S08_004038</name>
</gene>
<dbReference type="EMBL" id="JAUSTT010000034">
    <property type="protein sequence ID" value="MDQ0178135.1"/>
    <property type="molecule type" value="Genomic_DNA"/>
</dbReference>
<sequence length="218" mass="23949">MQTKVGLITIGQSPRVDMTPEMQAILGNDIQIVEAGALDDLTREEIAALAPQQEEATYVSRLTTGESVKLSKKLVTQRLQEKITEIEPQVTSIIIACTGNFPSFQHEKLILYPDRILRAVVNGLIDKQTLGIIVPLPEQKETLKQKWDGITVLVESASPYADDDFIAPAETLRKAGASMIVLDCMGYTEEHRKIVQEASNLPVILSRSIVARVAAELA</sequence>
<comment type="caution">
    <text evidence="1">The sequence shown here is derived from an EMBL/GenBank/DDBJ whole genome shotgun (WGS) entry which is preliminary data.</text>
</comment>
<evidence type="ECO:0000313" key="2">
    <source>
        <dbReference type="Proteomes" id="UP001223586"/>
    </source>
</evidence>
<protein>
    <submittedName>
        <fullName evidence="1">Protein AroM</fullName>
    </submittedName>
</protein>
<dbReference type="RefSeq" id="WP_307232706.1">
    <property type="nucleotide sequence ID" value="NZ_JAUSTT010000034.1"/>
</dbReference>
<evidence type="ECO:0000313" key="1">
    <source>
        <dbReference type="EMBL" id="MDQ0178135.1"/>
    </source>
</evidence>
<name>A0ABT9WXV9_9BACI</name>
<organism evidence="1 2">
    <name type="scientific">Bacillus chungangensis</name>
    <dbReference type="NCBI Taxonomy" id="587633"/>
    <lineage>
        <taxon>Bacteria</taxon>
        <taxon>Bacillati</taxon>
        <taxon>Bacillota</taxon>
        <taxon>Bacilli</taxon>
        <taxon>Bacillales</taxon>
        <taxon>Bacillaceae</taxon>
        <taxon>Bacillus</taxon>
    </lineage>
</organism>
<reference evidence="1 2" key="1">
    <citation type="submission" date="2023-07" db="EMBL/GenBank/DDBJ databases">
        <title>Genomic Encyclopedia of Type Strains, Phase IV (KMG-IV): sequencing the most valuable type-strain genomes for metagenomic binning, comparative biology and taxonomic classification.</title>
        <authorList>
            <person name="Goeker M."/>
        </authorList>
    </citation>
    <scope>NUCLEOTIDE SEQUENCE [LARGE SCALE GENOMIC DNA]</scope>
    <source>
        <strain evidence="1 2">DSM 23837</strain>
    </source>
</reference>
<dbReference type="Proteomes" id="UP001223586">
    <property type="component" value="Unassembled WGS sequence"/>
</dbReference>
<dbReference type="Pfam" id="PF07302">
    <property type="entry name" value="AroM"/>
    <property type="match status" value="1"/>
</dbReference>
<dbReference type="InterPro" id="IPR010843">
    <property type="entry name" value="Uncharacterised_AroM"/>
</dbReference>